<dbReference type="RefSeq" id="XP_029225371.1">
    <property type="nucleotide sequence ID" value="XM_029374531.1"/>
</dbReference>
<dbReference type="OrthoDB" id="245451at2759"/>
<reference evidence="2 3" key="1">
    <citation type="journal article" date="2018" name="BMC Genomics">
        <title>Genomic comparison of Trypanosoma conorhini and Trypanosoma rangeli to Trypanosoma cruzi strains of high and low virulence.</title>
        <authorList>
            <person name="Bradwell K.R."/>
            <person name="Koparde V.N."/>
            <person name="Matveyev A.V."/>
            <person name="Serrano M.G."/>
            <person name="Alves J.M."/>
            <person name="Parikh H."/>
            <person name="Huang B."/>
            <person name="Lee V."/>
            <person name="Espinosa-Alvarez O."/>
            <person name="Ortiz P.A."/>
            <person name="Costa-Martins A.G."/>
            <person name="Teixeira M.M."/>
            <person name="Buck G.A."/>
        </authorList>
    </citation>
    <scope>NUCLEOTIDE SEQUENCE [LARGE SCALE GENOMIC DNA]</scope>
    <source>
        <strain evidence="2 3">025E</strain>
    </source>
</reference>
<feature type="compositionally biased region" description="Polar residues" evidence="1">
    <location>
        <begin position="514"/>
        <end position="524"/>
    </location>
</feature>
<dbReference type="AlphaFoldDB" id="A0A422NKS6"/>
<feature type="region of interest" description="Disordered" evidence="1">
    <location>
        <begin position="1"/>
        <end position="50"/>
    </location>
</feature>
<organism evidence="2 3">
    <name type="scientific">Trypanosoma conorhini</name>
    <dbReference type="NCBI Taxonomy" id="83891"/>
    <lineage>
        <taxon>Eukaryota</taxon>
        <taxon>Discoba</taxon>
        <taxon>Euglenozoa</taxon>
        <taxon>Kinetoplastea</taxon>
        <taxon>Metakinetoplastina</taxon>
        <taxon>Trypanosomatida</taxon>
        <taxon>Trypanosomatidae</taxon>
        <taxon>Trypanosoma</taxon>
    </lineage>
</organism>
<feature type="compositionally biased region" description="Low complexity" evidence="1">
    <location>
        <begin position="283"/>
        <end position="293"/>
    </location>
</feature>
<evidence type="ECO:0000256" key="1">
    <source>
        <dbReference type="SAM" id="MobiDB-lite"/>
    </source>
</evidence>
<protein>
    <submittedName>
        <fullName evidence="2">Uncharacterized protein</fullName>
    </submittedName>
</protein>
<proteinExistence type="predicted"/>
<sequence length="537" mass="57267">MTEASEIQFASASELDGGKANSSDDGGEVQTTRAPAVVQPRPIDQPAEELISTSDGEPAWLGMETPSGDVQRIIASLPNLDENPHRGKPIVWGSLEQRIEDSTQRRLSHSSPGGRRSPMFFAYPGESCALYTELLQNGGAGTHPRSTCREQTPLITNTRTEEPEIAPLQGAITRAGKACREGLRACHSPISLHLMTEEMMTLTDGGTFPSCRAVTTHQESRSLVLASDAEASSILVSTVQDETTEPRTGPASHQTPALRRESPLNPQELGASTAPRTSDFRSESSSNVQNSTSIAIDVADGSSNPASNATQSTSLNANHPVADGSLNVPNVGDEFCLHSDALHSFGGTRRAVEALRQVRSTRMFESPPISHGATSSVSGSAGEYPFRPLFRDNLDDNFIGETDLLQSSRLAYIPPFRRPFDVTPLLERAERDLASATTPLVPVLPPSLPGSEEVAVRSSLDSLTLGSISWLNSVADSGTRRQNLRQGEQGVEGVASASLDVAEEGKDSTGGTLGESNWNQQTTYIADAPARANMSKN</sequence>
<evidence type="ECO:0000313" key="2">
    <source>
        <dbReference type="EMBL" id="RNF06056.1"/>
    </source>
</evidence>
<dbReference type="GeneID" id="40321282"/>
<feature type="compositionally biased region" description="Polar residues" evidence="1">
    <location>
        <begin position="20"/>
        <end position="33"/>
    </location>
</feature>
<dbReference type="Proteomes" id="UP000284403">
    <property type="component" value="Unassembled WGS sequence"/>
</dbReference>
<evidence type="ECO:0000313" key="3">
    <source>
        <dbReference type="Proteomes" id="UP000284403"/>
    </source>
</evidence>
<keyword evidence="3" id="KW-1185">Reference proteome</keyword>
<comment type="caution">
    <text evidence="2">The sequence shown here is derived from an EMBL/GenBank/DDBJ whole genome shotgun (WGS) entry which is preliminary data.</text>
</comment>
<name>A0A422NKS6_9TRYP</name>
<accession>A0A422NKS6</accession>
<dbReference type="EMBL" id="MKKU01000614">
    <property type="protein sequence ID" value="RNF06056.1"/>
    <property type="molecule type" value="Genomic_DNA"/>
</dbReference>
<feature type="region of interest" description="Disordered" evidence="1">
    <location>
        <begin position="238"/>
        <end position="321"/>
    </location>
</feature>
<feature type="region of interest" description="Disordered" evidence="1">
    <location>
        <begin position="499"/>
        <end position="537"/>
    </location>
</feature>
<gene>
    <name evidence="2" type="ORF">Tco025E_07671</name>
</gene>
<feature type="compositionally biased region" description="Polar residues" evidence="1">
    <location>
        <begin position="301"/>
        <end position="317"/>
    </location>
</feature>